<gene>
    <name evidence="1" type="ORF">BDN70DRAFT_886013</name>
</gene>
<proteinExistence type="predicted"/>
<dbReference type="AlphaFoldDB" id="A0A9P5YT52"/>
<evidence type="ECO:0000313" key="1">
    <source>
        <dbReference type="EMBL" id="KAF9473270.1"/>
    </source>
</evidence>
<dbReference type="EMBL" id="MU155456">
    <property type="protein sequence ID" value="KAF9473270.1"/>
    <property type="molecule type" value="Genomic_DNA"/>
</dbReference>
<accession>A0A9P5YT52</accession>
<keyword evidence="2" id="KW-1185">Reference proteome</keyword>
<comment type="caution">
    <text evidence="1">The sequence shown here is derived from an EMBL/GenBank/DDBJ whole genome shotgun (WGS) entry which is preliminary data.</text>
</comment>
<reference evidence="1" key="1">
    <citation type="submission" date="2020-11" db="EMBL/GenBank/DDBJ databases">
        <authorList>
            <consortium name="DOE Joint Genome Institute"/>
            <person name="Ahrendt S."/>
            <person name="Riley R."/>
            <person name="Andreopoulos W."/>
            <person name="Labutti K."/>
            <person name="Pangilinan J."/>
            <person name="Ruiz-Duenas F.J."/>
            <person name="Barrasa J.M."/>
            <person name="Sanchez-Garcia M."/>
            <person name="Camarero S."/>
            <person name="Miyauchi S."/>
            <person name="Serrano A."/>
            <person name="Linde D."/>
            <person name="Babiker R."/>
            <person name="Drula E."/>
            <person name="Ayuso-Fernandez I."/>
            <person name="Pacheco R."/>
            <person name="Padilla G."/>
            <person name="Ferreira P."/>
            <person name="Barriuso J."/>
            <person name="Kellner H."/>
            <person name="Castanera R."/>
            <person name="Alfaro M."/>
            <person name="Ramirez L."/>
            <person name="Pisabarro A.G."/>
            <person name="Kuo A."/>
            <person name="Tritt A."/>
            <person name="Lipzen A."/>
            <person name="He G."/>
            <person name="Yan M."/>
            <person name="Ng V."/>
            <person name="Cullen D."/>
            <person name="Martin F."/>
            <person name="Rosso M.-N."/>
            <person name="Henrissat B."/>
            <person name="Hibbett D."/>
            <person name="Martinez A.T."/>
            <person name="Grigoriev I.V."/>
        </authorList>
    </citation>
    <scope>NUCLEOTIDE SEQUENCE</scope>
    <source>
        <strain evidence="1">CIRM-BRFM 674</strain>
    </source>
</reference>
<organism evidence="1 2">
    <name type="scientific">Pholiota conissans</name>
    <dbReference type="NCBI Taxonomy" id="109636"/>
    <lineage>
        <taxon>Eukaryota</taxon>
        <taxon>Fungi</taxon>
        <taxon>Dikarya</taxon>
        <taxon>Basidiomycota</taxon>
        <taxon>Agaricomycotina</taxon>
        <taxon>Agaricomycetes</taxon>
        <taxon>Agaricomycetidae</taxon>
        <taxon>Agaricales</taxon>
        <taxon>Agaricineae</taxon>
        <taxon>Strophariaceae</taxon>
        <taxon>Pholiota</taxon>
    </lineage>
</organism>
<name>A0A9P5YT52_9AGAR</name>
<evidence type="ECO:0000313" key="2">
    <source>
        <dbReference type="Proteomes" id="UP000807469"/>
    </source>
</evidence>
<sequence length="140" mass="15324">MNAIEWRHRSRFTYPPPTSAAPPLLLLAGHGGWVFSLRYESRSIDTPLRSSSVLSPPSSPSLLASPLLSHIAPPLLTAVPLRPKPHAKAQRRLNMESFVALRDLLRHYLQGRSDRALLLSSSFLVAELGLGLGLGVESKD</sequence>
<protein>
    <submittedName>
        <fullName evidence="1">Uncharacterized protein</fullName>
    </submittedName>
</protein>
<dbReference type="Proteomes" id="UP000807469">
    <property type="component" value="Unassembled WGS sequence"/>
</dbReference>